<dbReference type="Gene3D" id="2.60.120.10">
    <property type="entry name" value="Jelly Rolls"/>
    <property type="match status" value="1"/>
</dbReference>
<dbReference type="Pfam" id="PF02678">
    <property type="entry name" value="Pirin"/>
    <property type="match status" value="1"/>
</dbReference>
<organism evidence="4 5">
    <name type="scientific">Reichenbachiella carrageenanivorans</name>
    <dbReference type="NCBI Taxonomy" id="2979869"/>
    <lineage>
        <taxon>Bacteria</taxon>
        <taxon>Pseudomonadati</taxon>
        <taxon>Bacteroidota</taxon>
        <taxon>Cytophagia</taxon>
        <taxon>Cytophagales</taxon>
        <taxon>Reichenbachiellaceae</taxon>
        <taxon>Reichenbachiella</taxon>
    </lineage>
</organism>
<keyword evidence="5" id="KW-1185">Reference proteome</keyword>
<dbReference type="Proteomes" id="UP001062165">
    <property type="component" value="Chromosome"/>
</dbReference>
<evidence type="ECO:0000313" key="5">
    <source>
        <dbReference type="Proteomes" id="UP001062165"/>
    </source>
</evidence>
<name>A0ABY6D0D7_9BACT</name>
<dbReference type="PANTHER" id="PTHR13903:SF8">
    <property type="entry name" value="PIRIN"/>
    <property type="match status" value="1"/>
</dbReference>
<dbReference type="SUPFAM" id="SSF51182">
    <property type="entry name" value="RmlC-like cupins"/>
    <property type="match status" value="1"/>
</dbReference>
<evidence type="ECO:0000256" key="2">
    <source>
        <dbReference type="RuleBase" id="RU003457"/>
    </source>
</evidence>
<dbReference type="RefSeq" id="WP_263051368.1">
    <property type="nucleotide sequence ID" value="NZ_CP106735.1"/>
</dbReference>
<evidence type="ECO:0000256" key="1">
    <source>
        <dbReference type="ARBA" id="ARBA00008416"/>
    </source>
</evidence>
<dbReference type="EMBL" id="CP106735">
    <property type="protein sequence ID" value="UXX79637.1"/>
    <property type="molecule type" value="Genomic_DNA"/>
</dbReference>
<evidence type="ECO:0000259" key="3">
    <source>
        <dbReference type="Pfam" id="PF02678"/>
    </source>
</evidence>
<gene>
    <name evidence="4" type="ORF">N7E81_00745</name>
</gene>
<sequence length="250" mass="27613">MSVEIVSKHHQAQGAFDFGRIRENKPIGFPHEKGGVQSLSNLFYWAHAWSDTGGLIDTHPHQGFEIMSYVIGGQLSHYDTKYDRWLPLDTGDAQVIRAGNGISHAEKVLPGGDFFQIWFDPDLAKALKKEASYTDVKSADFPVRQLVNGTAKTIIGEGSPMLIDSVGIEITDITNITGMWELELDADRIYSVYVLEGEGKSAQGALAPHDFMLLKGESHLSIDFTSQGRLFVIGSPAEVPYRTYVEGQQI</sequence>
<dbReference type="InterPro" id="IPR012093">
    <property type="entry name" value="Pirin"/>
</dbReference>
<dbReference type="InterPro" id="IPR003829">
    <property type="entry name" value="Pirin_N_dom"/>
</dbReference>
<proteinExistence type="inferred from homology"/>
<dbReference type="InterPro" id="IPR014710">
    <property type="entry name" value="RmlC-like_jellyroll"/>
</dbReference>
<dbReference type="PANTHER" id="PTHR13903">
    <property type="entry name" value="PIRIN-RELATED"/>
    <property type="match status" value="1"/>
</dbReference>
<protein>
    <submittedName>
        <fullName evidence="4">Pirin family protein</fullName>
    </submittedName>
</protein>
<accession>A0ABY6D0D7</accession>
<feature type="domain" description="Pirin N-terminal" evidence="3">
    <location>
        <begin position="56"/>
        <end position="118"/>
    </location>
</feature>
<reference evidence="4" key="1">
    <citation type="submission" date="2022-10" db="EMBL/GenBank/DDBJ databases">
        <title>Comparative genomics and taxonomic characterization of three novel marine species of genus Reichenbachiella exhibiting antioxidant and polysaccharide degradation activities.</title>
        <authorList>
            <person name="Muhammad N."/>
            <person name="Lee Y.-J."/>
            <person name="Ko J."/>
            <person name="Kim S.-G."/>
        </authorList>
    </citation>
    <scope>NUCLEOTIDE SEQUENCE</scope>
    <source>
        <strain evidence="4">Wsw4-B4</strain>
    </source>
</reference>
<evidence type="ECO:0000313" key="4">
    <source>
        <dbReference type="EMBL" id="UXX79637.1"/>
    </source>
</evidence>
<comment type="similarity">
    <text evidence="1 2">Belongs to the pirin family.</text>
</comment>
<dbReference type="InterPro" id="IPR011051">
    <property type="entry name" value="RmlC_Cupin_sf"/>
</dbReference>